<sequence length="278" mass="31845">MIDISIIIPTCNRLALLRRVLTSLLSQNLDENTFEVLVVDDSPVDMTGNIIHLLNSYSFKYKKVIRNNGEHSAARARNLGASKALGYYITFVDDDDLLLPDRLSNLLKVAKSNPQYSLISSGRLYELNDFESYFQGANQRFGKINVDDIAIKNDIDIGFLIEKSMFQKLNGFDPSFYAFEDWDFIIRALKIKPAFKITRFDYAVNSNLARPRVSNGETLAYAQLINKHKLFFGTRWLYIMKSIDLANRRELGFCLCVSFAFKSQSLKPIRSYISSKLK</sequence>
<dbReference type="InterPro" id="IPR050834">
    <property type="entry name" value="Glycosyltransf_2"/>
</dbReference>
<name>A0A2T3HYA6_9GAMM</name>
<dbReference type="EMBL" id="PYLY01000015">
    <property type="protein sequence ID" value="PSU04863.1"/>
    <property type="molecule type" value="Genomic_DNA"/>
</dbReference>
<dbReference type="InterPro" id="IPR001173">
    <property type="entry name" value="Glyco_trans_2-like"/>
</dbReference>
<dbReference type="OrthoDB" id="9801954at2"/>
<dbReference type="SUPFAM" id="SSF53448">
    <property type="entry name" value="Nucleotide-diphospho-sugar transferases"/>
    <property type="match status" value="1"/>
</dbReference>
<dbReference type="CDD" id="cd00761">
    <property type="entry name" value="Glyco_tranf_GTA_type"/>
    <property type="match status" value="1"/>
</dbReference>
<dbReference type="Pfam" id="PF00535">
    <property type="entry name" value="Glycos_transf_2"/>
    <property type="match status" value="1"/>
</dbReference>
<protein>
    <recommendedName>
        <fullName evidence="1">Glycosyltransferase 2-like domain-containing protein</fullName>
    </recommendedName>
</protein>
<evidence type="ECO:0000313" key="2">
    <source>
        <dbReference type="EMBL" id="PSU04863.1"/>
    </source>
</evidence>
<dbReference type="RefSeq" id="WP_107207886.1">
    <property type="nucleotide sequence ID" value="NZ_PYLY01000015.1"/>
</dbReference>
<proteinExistence type="predicted"/>
<comment type="caution">
    <text evidence="2">The sequence shown here is derived from an EMBL/GenBank/DDBJ whole genome shotgun (WGS) entry which is preliminary data.</text>
</comment>
<dbReference type="Proteomes" id="UP000241858">
    <property type="component" value="Unassembled WGS sequence"/>
</dbReference>
<accession>A0A2T3HYA6</accession>
<reference evidence="2 3" key="1">
    <citation type="submission" date="2018-03" db="EMBL/GenBank/DDBJ databases">
        <title>Whole genome sequencing of Histamine producing bacteria.</title>
        <authorList>
            <person name="Butler K."/>
        </authorList>
    </citation>
    <scope>NUCLEOTIDE SEQUENCE [LARGE SCALE GENOMIC DNA]</scope>
    <source>
        <strain evidence="2 3">DSM 23343</strain>
    </source>
</reference>
<dbReference type="Gene3D" id="3.90.550.10">
    <property type="entry name" value="Spore Coat Polysaccharide Biosynthesis Protein SpsA, Chain A"/>
    <property type="match status" value="1"/>
</dbReference>
<evidence type="ECO:0000259" key="1">
    <source>
        <dbReference type="Pfam" id="PF00535"/>
    </source>
</evidence>
<organism evidence="2 3">
    <name type="scientific">Photobacterium aquimaris</name>
    <dbReference type="NCBI Taxonomy" id="512643"/>
    <lineage>
        <taxon>Bacteria</taxon>
        <taxon>Pseudomonadati</taxon>
        <taxon>Pseudomonadota</taxon>
        <taxon>Gammaproteobacteria</taxon>
        <taxon>Vibrionales</taxon>
        <taxon>Vibrionaceae</taxon>
        <taxon>Photobacterium</taxon>
    </lineage>
</organism>
<feature type="domain" description="Glycosyltransferase 2-like" evidence="1">
    <location>
        <begin position="5"/>
        <end position="168"/>
    </location>
</feature>
<evidence type="ECO:0000313" key="3">
    <source>
        <dbReference type="Proteomes" id="UP000241858"/>
    </source>
</evidence>
<dbReference type="AlphaFoldDB" id="A0A2T3HYA6"/>
<dbReference type="PANTHER" id="PTHR43685">
    <property type="entry name" value="GLYCOSYLTRANSFERASE"/>
    <property type="match status" value="1"/>
</dbReference>
<dbReference type="InterPro" id="IPR029044">
    <property type="entry name" value="Nucleotide-diphossugar_trans"/>
</dbReference>
<gene>
    <name evidence="2" type="ORF">C0W81_09015</name>
</gene>
<dbReference type="PANTHER" id="PTHR43685:SF2">
    <property type="entry name" value="GLYCOSYLTRANSFERASE 2-LIKE DOMAIN-CONTAINING PROTEIN"/>
    <property type="match status" value="1"/>
</dbReference>